<dbReference type="EMBL" id="LFIV01000010">
    <property type="protein sequence ID" value="KZL77026.1"/>
    <property type="molecule type" value="Genomic_DNA"/>
</dbReference>
<feature type="compositionally biased region" description="Polar residues" evidence="1">
    <location>
        <begin position="456"/>
        <end position="479"/>
    </location>
</feature>
<gene>
    <name evidence="3" type="ORF">CT0861_07642</name>
</gene>
<feature type="compositionally biased region" description="Low complexity" evidence="1">
    <location>
        <begin position="500"/>
        <end position="511"/>
    </location>
</feature>
<dbReference type="Pfam" id="PF09362">
    <property type="entry name" value="DUF1996"/>
    <property type="match status" value="1"/>
</dbReference>
<protein>
    <submittedName>
        <fullName evidence="3">WSC domain-containing protein</fullName>
    </submittedName>
</protein>
<feature type="compositionally biased region" description="Polar residues" evidence="1">
    <location>
        <begin position="195"/>
        <end position="208"/>
    </location>
</feature>
<dbReference type="Proteomes" id="UP000076552">
    <property type="component" value="Unassembled WGS sequence"/>
</dbReference>
<comment type="caution">
    <text evidence="3">The sequence shown here is derived from an EMBL/GenBank/DDBJ whole genome shotgun (WGS) entry which is preliminary data.</text>
</comment>
<dbReference type="InterPro" id="IPR018535">
    <property type="entry name" value="DUF1996"/>
</dbReference>
<reference evidence="3 4" key="1">
    <citation type="submission" date="2015-06" db="EMBL/GenBank/DDBJ databases">
        <title>Survival trade-offs in plant roots during colonization by closely related pathogenic and mutualistic fungi.</title>
        <authorList>
            <person name="Hacquard S."/>
            <person name="Kracher B."/>
            <person name="Hiruma K."/>
            <person name="Weinman A."/>
            <person name="Muench P."/>
            <person name="Garrido Oter R."/>
            <person name="Ver Loren van Themaat E."/>
            <person name="Dallerey J.-F."/>
            <person name="Damm U."/>
            <person name="Henrissat B."/>
            <person name="Lespinet O."/>
            <person name="Thon M."/>
            <person name="Kemen E."/>
            <person name="McHardy A.C."/>
            <person name="Schulze-Lefert P."/>
            <person name="O'Connell R.J."/>
        </authorList>
    </citation>
    <scope>NUCLEOTIDE SEQUENCE [LARGE SCALE GENOMIC DNA]</scope>
    <source>
        <strain evidence="3 4">0861</strain>
    </source>
</reference>
<keyword evidence="4" id="KW-1185">Reference proteome</keyword>
<name>A0A166XWN7_9PEZI</name>
<evidence type="ECO:0000313" key="4">
    <source>
        <dbReference type="Proteomes" id="UP000076552"/>
    </source>
</evidence>
<proteinExistence type="predicted"/>
<evidence type="ECO:0000259" key="2">
    <source>
        <dbReference type="Pfam" id="PF09362"/>
    </source>
</evidence>
<dbReference type="PANTHER" id="PTHR43662">
    <property type="match status" value="1"/>
</dbReference>
<dbReference type="PANTHER" id="PTHR43662:SF11">
    <property type="entry name" value="WSC DOMAIN-CONTAINING PROTEIN"/>
    <property type="match status" value="1"/>
</dbReference>
<feature type="compositionally biased region" description="Basic residues" evidence="1">
    <location>
        <begin position="559"/>
        <end position="575"/>
    </location>
</feature>
<sequence length="575" mass="60686">LSKSLRSPSNCPFLSKGDPVSAPTVSIQKPARVPATALYPPALLISHLRLIPQPAAPMKFSAAATLAALFGAASAGSKSDDRTFAVLRFNNKELVKTRVDPIINPGKPATHVHGVMGGSNFGMSATGETLSQSKCTNAMINGDNSAYWFPSLYFQDPKTKEFEPVEVFYVNVYYFFDGTDDEIKAFPRGLQIFSGNASARTPPSNGGKQNLDPEDGPIQPVQWTCPRSSYNPPSYPANSDGSTAGIVDPNNQGSGVGFPDQNCDGFGSPLRADVHMPSCYNPKAALEDYQSMTWPSRKGASNGGRKNCPEGWIHVPHMFFEVYWDTPKFADRWTPGQGAQPFVLSNGDASGYSLHADFIAAWDEDVLQQIIDNCNAGSSGMDKCPGLLKGLNTNKDCKIDSPLDEVTDGILAKLPGDNPLGGFSFGPIVGGSDSGAAVKPSSGASSVGSAKPSASKAVSDSVSQEEAPKTSATASSQLPIQVAPEKESTKPDGPTKAAEETSAAAAAPTASLGGSKPSKATSCLRKTKTVWKTVTVTSPAEESGAAATPSGSADDYSKARRHVHEHMQRHRSHRD</sequence>
<evidence type="ECO:0000313" key="3">
    <source>
        <dbReference type="EMBL" id="KZL77026.1"/>
    </source>
</evidence>
<dbReference type="STRING" id="708197.A0A166XWN7"/>
<accession>A0A166XWN7</accession>
<feature type="domain" description="DUF1996" evidence="2">
    <location>
        <begin position="100"/>
        <end position="362"/>
    </location>
</feature>
<feature type="compositionally biased region" description="Low complexity" evidence="1">
    <location>
        <begin position="226"/>
        <end position="239"/>
    </location>
</feature>
<dbReference type="AlphaFoldDB" id="A0A166XWN7"/>
<organism evidence="3 4">
    <name type="scientific">Colletotrichum tofieldiae</name>
    <dbReference type="NCBI Taxonomy" id="708197"/>
    <lineage>
        <taxon>Eukaryota</taxon>
        <taxon>Fungi</taxon>
        <taxon>Dikarya</taxon>
        <taxon>Ascomycota</taxon>
        <taxon>Pezizomycotina</taxon>
        <taxon>Sordariomycetes</taxon>
        <taxon>Hypocreomycetidae</taxon>
        <taxon>Glomerellales</taxon>
        <taxon>Glomerellaceae</taxon>
        <taxon>Colletotrichum</taxon>
        <taxon>Colletotrichum spaethianum species complex</taxon>
    </lineage>
</organism>
<feature type="region of interest" description="Disordered" evidence="1">
    <location>
        <begin position="434"/>
        <end position="575"/>
    </location>
</feature>
<feature type="region of interest" description="Disordered" evidence="1">
    <location>
        <begin position="195"/>
        <end position="244"/>
    </location>
</feature>
<feature type="non-terminal residue" evidence="3">
    <location>
        <position position="1"/>
    </location>
</feature>
<evidence type="ECO:0000256" key="1">
    <source>
        <dbReference type="SAM" id="MobiDB-lite"/>
    </source>
</evidence>